<keyword evidence="7" id="KW-0624">Polysaccharide degradation</keyword>
<evidence type="ECO:0000256" key="4">
    <source>
        <dbReference type="ARBA" id="ARBA00022801"/>
    </source>
</evidence>
<feature type="domain" description="Glycosyl hydrolase family 67 catalytic" evidence="11">
    <location>
        <begin position="186"/>
        <end position="511"/>
    </location>
</feature>
<evidence type="ECO:0000256" key="1">
    <source>
        <dbReference type="ARBA" id="ARBA00008833"/>
    </source>
</evidence>
<dbReference type="Proteomes" id="UP001190700">
    <property type="component" value="Unassembled WGS sequence"/>
</dbReference>
<name>A0AAE0BG34_9CHLO</name>
<keyword evidence="13" id="KW-1185">Reference proteome</keyword>
<evidence type="ECO:0000256" key="8">
    <source>
        <dbReference type="ARBA" id="ARBA00048838"/>
    </source>
</evidence>
<organism evidence="12 13">
    <name type="scientific">Cymbomonas tetramitiformis</name>
    <dbReference type="NCBI Taxonomy" id="36881"/>
    <lineage>
        <taxon>Eukaryota</taxon>
        <taxon>Viridiplantae</taxon>
        <taxon>Chlorophyta</taxon>
        <taxon>Pyramimonadophyceae</taxon>
        <taxon>Pyramimonadales</taxon>
        <taxon>Pyramimonadaceae</taxon>
        <taxon>Cymbomonas</taxon>
    </lineage>
</organism>
<comment type="caution">
    <text evidence="12">The sequence shown here is derived from an EMBL/GenBank/DDBJ whole genome shotgun (WGS) entry which is preliminary data.</text>
</comment>
<dbReference type="AlphaFoldDB" id="A0AAE0BG34"/>
<dbReference type="EMBL" id="LGRX02035198">
    <property type="protein sequence ID" value="KAK3235906.1"/>
    <property type="molecule type" value="Genomic_DNA"/>
</dbReference>
<feature type="domain" description="Glycosyl hydrolase family 67 C-terminal" evidence="10">
    <location>
        <begin position="512"/>
        <end position="735"/>
    </location>
</feature>
<dbReference type="InterPro" id="IPR037054">
    <property type="entry name" value="A-glucoronidase_C_sf"/>
</dbReference>
<dbReference type="Gene3D" id="3.90.1330.10">
    <property type="entry name" value="Alpha-glucuronidase, C-terminal domain"/>
    <property type="match status" value="1"/>
</dbReference>
<keyword evidence="3" id="KW-0858">Xylan degradation</keyword>
<comment type="catalytic activity">
    <reaction evidence="8">
        <text>an alpha-D-glucuronoside + H2O = D-glucuronate + an alcohol</text>
        <dbReference type="Rhea" id="RHEA:20005"/>
        <dbReference type="ChEBI" id="CHEBI:15377"/>
        <dbReference type="ChEBI" id="CHEBI:30879"/>
        <dbReference type="ChEBI" id="CHEBI:58720"/>
        <dbReference type="ChEBI" id="CHEBI:58899"/>
        <dbReference type="EC" id="3.2.1.139"/>
    </reaction>
</comment>
<dbReference type="GO" id="GO:0005576">
    <property type="term" value="C:extracellular region"/>
    <property type="evidence" value="ECO:0007669"/>
    <property type="project" value="InterPro"/>
</dbReference>
<evidence type="ECO:0000259" key="10">
    <source>
        <dbReference type="Pfam" id="PF07477"/>
    </source>
</evidence>
<gene>
    <name evidence="12" type="ORF">CYMTET_53927</name>
</gene>
<dbReference type="GO" id="GO:0033939">
    <property type="term" value="F:xylan alpha-1,2-glucuronosidase activity"/>
    <property type="evidence" value="ECO:0007669"/>
    <property type="project" value="TreeGrafter"/>
</dbReference>
<dbReference type="GO" id="GO:0046559">
    <property type="term" value="F:alpha-glucuronidase activity"/>
    <property type="evidence" value="ECO:0007669"/>
    <property type="project" value="UniProtKB-EC"/>
</dbReference>
<dbReference type="GO" id="GO:0045493">
    <property type="term" value="P:xylan catabolic process"/>
    <property type="evidence" value="ECO:0007669"/>
    <property type="project" value="UniProtKB-KW"/>
</dbReference>
<evidence type="ECO:0000256" key="3">
    <source>
        <dbReference type="ARBA" id="ARBA00022651"/>
    </source>
</evidence>
<feature type="domain" description="Alpha glucuronidase N-terminal" evidence="9">
    <location>
        <begin position="39"/>
        <end position="166"/>
    </location>
</feature>
<dbReference type="InterPro" id="IPR011100">
    <property type="entry name" value="Glyco_hydro_67_cat"/>
</dbReference>
<accession>A0AAE0BG34</accession>
<dbReference type="PANTHER" id="PTHR39207">
    <property type="entry name" value="ALPHA-GLUCURONIDASE A"/>
    <property type="match status" value="1"/>
</dbReference>
<sequence length="742" mass="81467">MFAKASDNYELNHSASSAACRLGPCRLHGEISSQPHSQLWLSYRPVSAGYAVHASARFQELVCPETGDLALAGVSPLWRACEELLAGLEGMLGRRPSRVNATGTAPALLLQLQPSSPDDAISGAAERSLAWPPSPADEGYSIHLNTLHTVISSRSPQGVLYGAFELLRRLRREDPGALAGGGEVVRSAPSAPLRHWDLWDNLDGSVERGYAGPWQHRFDVAAARSSVVYPLGQQRDEQRAHDLARLLASVGINGIGWSNVNACDHGNQHLLSSRNIASMRALVALFYSYGIHSFLTPCFDSPQIVGGLFTSNPQVPEVKAWWAKKIEEVAGAFGDAFRGLVFKGNTEGQPGPGSHGMSQLQGANFFAELLEEVGAICIWRAFSHPEGGVDQALYQFQRFENWDGEARWNVALKIKNGPYDFQVREPVHSLFGHLSNTSLILEFQAAQEYFGHAKHLVALPSQWSSYLGFDLSSRFPPYNVQTLAQVASGGIGRMPFSGIAAVSNIGTSRNWTGHVFSAVNTYGFGRLAWTPTTPAADIMREWVEVTFPRSSSYAVSVLTRMLQRSWEVYENYTSSLGWGFACAANHYDLDDMDRRRHTDHRASATHIGYPRNAGGGYASTYNAKVAARFQSIEQCPEELLLSFHQVPYTHRLRTKNNSTVLEWIYRSHMSGVNAAEGFVTDWLAIEGHVDLGSYPGDAFVDITTRLEIGASDAAAFAKSIREYFETLTGCGLRDGRLQCHAQ</sequence>
<dbReference type="Pfam" id="PF07477">
    <property type="entry name" value="Glyco_hydro_67C"/>
    <property type="match status" value="1"/>
</dbReference>
<dbReference type="SUPFAM" id="SSF51445">
    <property type="entry name" value="(Trans)glycosidases"/>
    <property type="match status" value="1"/>
</dbReference>
<evidence type="ECO:0000256" key="6">
    <source>
        <dbReference type="ARBA" id="ARBA00023295"/>
    </source>
</evidence>
<dbReference type="InterPro" id="IPR029018">
    <property type="entry name" value="Hex-like_dom2"/>
</dbReference>
<evidence type="ECO:0000256" key="7">
    <source>
        <dbReference type="ARBA" id="ARBA00023326"/>
    </source>
</evidence>
<evidence type="ECO:0000256" key="2">
    <source>
        <dbReference type="ARBA" id="ARBA00012271"/>
    </source>
</evidence>
<evidence type="ECO:0000313" key="13">
    <source>
        <dbReference type="Proteomes" id="UP001190700"/>
    </source>
</evidence>
<comment type="similarity">
    <text evidence="1">Belongs to the glycosyl hydrolase 67 family.</text>
</comment>
<dbReference type="InterPro" id="IPR005154">
    <property type="entry name" value="Glyco_hydro_67_aGlcAse_N"/>
</dbReference>
<evidence type="ECO:0000256" key="5">
    <source>
        <dbReference type="ARBA" id="ARBA00023277"/>
    </source>
</evidence>
<dbReference type="Pfam" id="PF03648">
    <property type="entry name" value="Glyco_hydro_67N"/>
    <property type="match status" value="1"/>
</dbReference>
<dbReference type="EC" id="3.2.1.139" evidence="2"/>
<keyword evidence="6" id="KW-0326">Glycosidase</keyword>
<evidence type="ECO:0000313" key="12">
    <source>
        <dbReference type="EMBL" id="KAK3235906.1"/>
    </source>
</evidence>
<dbReference type="Gene3D" id="3.20.20.80">
    <property type="entry name" value="Glycosidases"/>
    <property type="match status" value="1"/>
</dbReference>
<dbReference type="PANTHER" id="PTHR39207:SF1">
    <property type="entry name" value="ALPHA-GLUCURONIDASE A"/>
    <property type="match status" value="1"/>
</dbReference>
<dbReference type="SUPFAM" id="SSF55545">
    <property type="entry name" value="beta-N-acetylhexosaminidase-like domain"/>
    <property type="match status" value="1"/>
</dbReference>
<reference evidence="12 13" key="1">
    <citation type="journal article" date="2015" name="Genome Biol. Evol.">
        <title>Comparative Genomics of a Bacterivorous Green Alga Reveals Evolutionary Causalities and Consequences of Phago-Mixotrophic Mode of Nutrition.</title>
        <authorList>
            <person name="Burns J.A."/>
            <person name="Paasch A."/>
            <person name="Narechania A."/>
            <person name="Kim E."/>
        </authorList>
    </citation>
    <scope>NUCLEOTIDE SEQUENCE [LARGE SCALE GENOMIC DNA]</scope>
    <source>
        <strain evidence="12 13">PLY_AMNH</strain>
    </source>
</reference>
<evidence type="ECO:0000259" key="9">
    <source>
        <dbReference type="Pfam" id="PF03648"/>
    </source>
</evidence>
<keyword evidence="4" id="KW-0378">Hydrolase</keyword>
<dbReference type="InterPro" id="IPR017853">
    <property type="entry name" value="GH"/>
</dbReference>
<protein>
    <recommendedName>
        <fullName evidence="2">alpha-glucuronidase</fullName>
        <ecNumber evidence="2">3.2.1.139</ecNumber>
    </recommendedName>
</protein>
<dbReference type="InterPro" id="IPR011099">
    <property type="entry name" value="Glyco_hydro_67_C"/>
</dbReference>
<dbReference type="Pfam" id="PF07488">
    <property type="entry name" value="Glyco_hydro_67M"/>
    <property type="match status" value="1"/>
</dbReference>
<keyword evidence="5" id="KW-0119">Carbohydrate metabolism</keyword>
<dbReference type="Gene3D" id="3.30.379.10">
    <property type="entry name" value="Chitobiase/beta-hexosaminidase domain 2-like"/>
    <property type="match status" value="1"/>
</dbReference>
<proteinExistence type="inferred from homology"/>
<evidence type="ECO:0000259" key="11">
    <source>
        <dbReference type="Pfam" id="PF07488"/>
    </source>
</evidence>